<feature type="transmembrane region" description="Helical" evidence="1">
    <location>
        <begin position="54"/>
        <end position="75"/>
    </location>
</feature>
<evidence type="ECO:0000256" key="1">
    <source>
        <dbReference type="SAM" id="Phobius"/>
    </source>
</evidence>
<proteinExistence type="predicted"/>
<protein>
    <submittedName>
        <fullName evidence="2">Uncharacterized protein</fullName>
    </submittedName>
</protein>
<comment type="caution">
    <text evidence="2">The sequence shown here is derived from an EMBL/GenBank/DDBJ whole genome shotgun (WGS) entry which is preliminary data.</text>
</comment>
<keyword evidence="1" id="KW-0812">Transmembrane</keyword>
<evidence type="ECO:0000313" key="3">
    <source>
        <dbReference type="Proteomes" id="UP000639772"/>
    </source>
</evidence>
<accession>A0A835UEM3</accession>
<dbReference type="Proteomes" id="UP000639772">
    <property type="component" value="Chromosome 12"/>
</dbReference>
<gene>
    <name evidence="2" type="ORF">HPP92_023292</name>
</gene>
<name>A0A835UEM3_VANPL</name>
<sequence>MGYPIVSRSSPRQTQAAIVRVLPDLSDIGSIPPMNALEILRETIRILRSDPSTFMSVLVLLIFPVSSAMLSNFLISQPVVGALGRSMLLLAISCGLPPARFLKQMCQHLAGTIVSSAICFLS</sequence>
<organism evidence="2 3">
    <name type="scientific">Vanilla planifolia</name>
    <name type="common">Vanilla</name>
    <dbReference type="NCBI Taxonomy" id="51239"/>
    <lineage>
        <taxon>Eukaryota</taxon>
        <taxon>Viridiplantae</taxon>
        <taxon>Streptophyta</taxon>
        <taxon>Embryophyta</taxon>
        <taxon>Tracheophyta</taxon>
        <taxon>Spermatophyta</taxon>
        <taxon>Magnoliopsida</taxon>
        <taxon>Liliopsida</taxon>
        <taxon>Asparagales</taxon>
        <taxon>Orchidaceae</taxon>
        <taxon>Vanilloideae</taxon>
        <taxon>Vanilleae</taxon>
        <taxon>Vanilla</taxon>
    </lineage>
</organism>
<keyword evidence="1" id="KW-1133">Transmembrane helix</keyword>
<reference evidence="2 3" key="1">
    <citation type="journal article" date="2020" name="Nat. Food">
        <title>A phased Vanilla planifolia genome enables genetic improvement of flavour and production.</title>
        <authorList>
            <person name="Hasing T."/>
            <person name="Tang H."/>
            <person name="Brym M."/>
            <person name="Khazi F."/>
            <person name="Huang T."/>
            <person name="Chambers A.H."/>
        </authorList>
    </citation>
    <scope>NUCLEOTIDE SEQUENCE [LARGE SCALE GENOMIC DNA]</scope>
    <source>
        <tissue evidence="2">Leaf</tissue>
    </source>
</reference>
<dbReference type="AlphaFoldDB" id="A0A835UEM3"/>
<evidence type="ECO:0000313" key="2">
    <source>
        <dbReference type="EMBL" id="KAG0460164.1"/>
    </source>
</evidence>
<dbReference type="OrthoDB" id="1926790at2759"/>
<dbReference type="EMBL" id="JADCNM010000012">
    <property type="protein sequence ID" value="KAG0460164.1"/>
    <property type="molecule type" value="Genomic_DNA"/>
</dbReference>
<keyword evidence="1" id="KW-0472">Membrane</keyword>